<dbReference type="EMBL" id="PFEV01000072">
    <property type="protein sequence ID" value="PIV71089.1"/>
    <property type="molecule type" value="Genomic_DNA"/>
</dbReference>
<proteinExistence type="predicted"/>
<dbReference type="AlphaFoldDB" id="A0A2M7EKJ7"/>
<accession>A0A2M7EKJ7</accession>
<sequence length="274" mass="32736">MQCQICKSNEIRPYKVVDSVPVYLCENCRAAFVDPATRRKKTSHIYSFGDYQKREIRFRKRFEETVRLIKKYINGKKVLEVGAGFGLLSNMLSIEGFDVDVLEPDVEPIYLKGLSARVFKTYLEDYVKKTKTRYDAIILYDVLEHVDLPKETIKLFEKLLNDKGLVIIQTPNYRSLMANIVHNWSWWMVEDHRYFFSKKSLTLLFSKKIWKELYFITYEDWIDFKKNLDGNFHNRIHKAFFFGWFIPLYFAVKKLLWKLGYGGLHLAIWQYNRG</sequence>
<dbReference type="PROSITE" id="PS01131">
    <property type="entry name" value="RRNA_A_DIMETH"/>
    <property type="match status" value="1"/>
</dbReference>
<gene>
    <name evidence="1" type="ORF">COW57_01535</name>
</gene>
<dbReference type="Proteomes" id="UP000228762">
    <property type="component" value="Unassembled WGS sequence"/>
</dbReference>
<comment type="caution">
    <text evidence="1">The sequence shown here is derived from an EMBL/GenBank/DDBJ whole genome shotgun (WGS) entry which is preliminary data.</text>
</comment>
<dbReference type="SUPFAM" id="SSF53335">
    <property type="entry name" value="S-adenosyl-L-methionine-dependent methyltransferases"/>
    <property type="match status" value="1"/>
</dbReference>
<name>A0A2M7EKJ7_9BACT</name>
<dbReference type="GO" id="GO:0000179">
    <property type="term" value="F:rRNA (adenine-N6,N6-)-dimethyltransferase activity"/>
    <property type="evidence" value="ECO:0007669"/>
    <property type="project" value="InterPro"/>
</dbReference>
<dbReference type="Pfam" id="PF13489">
    <property type="entry name" value="Methyltransf_23"/>
    <property type="match status" value="1"/>
</dbReference>
<organism evidence="1 2">
    <name type="scientific">Candidatus Roizmanbacteria bacterium CG17_big_fil_post_rev_8_21_14_2_50_39_7</name>
    <dbReference type="NCBI Taxonomy" id="1974858"/>
    <lineage>
        <taxon>Bacteria</taxon>
        <taxon>Candidatus Roizmaniibacteriota</taxon>
    </lineage>
</organism>
<evidence type="ECO:0000313" key="1">
    <source>
        <dbReference type="EMBL" id="PIV71089.1"/>
    </source>
</evidence>
<dbReference type="Gene3D" id="3.40.50.150">
    <property type="entry name" value="Vaccinia Virus protein VP39"/>
    <property type="match status" value="1"/>
</dbReference>
<evidence type="ECO:0008006" key="3">
    <source>
        <dbReference type="Google" id="ProtNLM"/>
    </source>
</evidence>
<dbReference type="CDD" id="cd02440">
    <property type="entry name" value="AdoMet_MTases"/>
    <property type="match status" value="1"/>
</dbReference>
<evidence type="ECO:0000313" key="2">
    <source>
        <dbReference type="Proteomes" id="UP000228762"/>
    </source>
</evidence>
<dbReference type="InterPro" id="IPR029063">
    <property type="entry name" value="SAM-dependent_MTases_sf"/>
</dbReference>
<reference evidence="2" key="1">
    <citation type="submission" date="2017-09" db="EMBL/GenBank/DDBJ databases">
        <title>Depth-based differentiation of microbial function through sediment-hosted aquifers and enrichment of novel symbionts in the deep terrestrial subsurface.</title>
        <authorList>
            <person name="Probst A.J."/>
            <person name="Ladd B."/>
            <person name="Jarett J.K."/>
            <person name="Geller-Mcgrath D.E."/>
            <person name="Sieber C.M.K."/>
            <person name="Emerson J.B."/>
            <person name="Anantharaman K."/>
            <person name="Thomas B.C."/>
            <person name="Malmstrom R."/>
            <person name="Stieglmeier M."/>
            <person name="Klingl A."/>
            <person name="Woyke T."/>
            <person name="Ryan C.M."/>
            <person name="Banfield J.F."/>
        </authorList>
    </citation>
    <scope>NUCLEOTIDE SEQUENCE [LARGE SCALE GENOMIC DNA]</scope>
</reference>
<protein>
    <recommendedName>
        <fullName evidence="3">Class I SAM-dependent methyltransferase</fullName>
    </recommendedName>
</protein>
<dbReference type="InterPro" id="IPR020596">
    <property type="entry name" value="rRNA_Ade_Mease_Trfase_CS"/>
</dbReference>